<evidence type="ECO:0000313" key="7">
    <source>
        <dbReference type="EMBL" id="SIS03846.1"/>
    </source>
</evidence>
<keyword evidence="2" id="KW-0813">Transport</keyword>
<dbReference type="GO" id="GO:0005524">
    <property type="term" value="F:ATP binding"/>
    <property type="evidence" value="ECO:0007669"/>
    <property type="project" value="UniProtKB-KW"/>
</dbReference>
<evidence type="ECO:0000256" key="2">
    <source>
        <dbReference type="ARBA" id="ARBA00022448"/>
    </source>
</evidence>
<dbReference type="RefSeq" id="WP_076583867.1">
    <property type="nucleotide sequence ID" value="NZ_CP019327.1"/>
</dbReference>
<accession>A0A1N7FUA2</accession>
<evidence type="ECO:0000256" key="4">
    <source>
        <dbReference type="ARBA" id="ARBA00022840"/>
    </source>
</evidence>
<dbReference type="SMART" id="SM00382">
    <property type="entry name" value="AAA"/>
    <property type="match status" value="1"/>
</dbReference>
<dbReference type="AlphaFoldDB" id="A0A1N7FUA2"/>
<keyword evidence="3" id="KW-0547">Nucleotide-binding</keyword>
<evidence type="ECO:0000259" key="5">
    <source>
        <dbReference type="PROSITE" id="PS50893"/>
    </source>
</evidence>
<dbReference type="GO" id="GO:0016887">
    <property type="term" value="F:ATP hydrolysis activity"/>
    <property type="evidence" value="ECO:0007669"/>
    <property type="project" value="InterPro"/>
</dbReference>
<dbReference type="SUPFAM" id="SSF52540">
    <property type="entry name" value="P-loop containing nucleoside triphosphate hydrolases"/>
    <property type="match status" value="1"/>
</dbReference>
<dbReference type="EMBL" id="FTNP01000007">
    <property type="protein sequence ID" value="SIS03846.1"/>
    <property type="molecule type" value="Genomic_DNA"/>
</dbReference>
<dbReference type="STRING" id="588898.BB347_12865"/>
<dbReference type="PANTHER" id="PTHR43335:SF4">
    <property type="entry name" value="ABC TRANSPORTER, ATP-BINDING PROTEIN"/>
    <property type="match status" value="1"/>
</dbReference>
<organism evidence="7 8">
    <name type="scientific">Natronorubrum daqingense</name>
    <dbReference type="NCBI Taxonomy" id="588898"/>
    <lineage>
        <taxon>Archaea</taxon>
        <taxon>Methanobacteriati</taxon>
        <taxon>Methanobacteriota</taxon>
        <taxon>Stenosarchaea group</taxon>
        <taxon>Halobacteria</taxon>
        <taxon>Halobacteriales</taxon>
        <taxon>Natrialbaceae</taxon>
        <taxon>Natronorubrum</taxon>
    </lineage>
</organism>
<dbReference type="InterPro" id="IPR017871">
    <property type="entry name" value="ABC_transporter-like_CS"/>
</dbReference>
<sequence length="304" mass="32986">MAAITVENVSKRYGTVRALDRVDLTVDEGEIFGFLGPNGAGKSTLINVFLDYAHPDSGAVTIFGHDCQENGVDAKARMGVLPDGYTVYDRLTGRQHIEYAIEAKDADVHPMDVLERVGIHDAADQTAGGYSKGMSQRLVLGMALVGEPDLLVLDEPTSGLDPHGIKQIRTIIREENERGATVFFSSHILEQVEAVCDRVGILYGGELVATDTISGLRQSIGGGTKLQITVDRCDAGVLERIESLEGVEHAWLEEADNRVEVTCSNDAKMDVLVALNDAGVDVENFQTEEASLEEMFVEYTDGNR</sequence>
<dbReference type="Pfam" id="PF13732">
    <property type="entry name" value="DrrA1-3_C"/>
    <property type="match status" value="1"/>
</dbReference>
<keyword evidence="4 7" id="KW-0067">ATP-binding</keyword>
<evidence type="ECO:0000313" key="6">
    <source>
        <dbReference type="EMBL" id="APX97429.1"/>
    </source>
</evidence>
<dbReference type="Proteomes" id="UP000185687">
    <property type="component" value="Unassembled WGS sequence"/>
</dbReference>
<dbReference type="Proteomes" id="UP000187321">
    <property type="component" value="Chromosome"/>
</dbReference>
<evidence type="ECO:0000256" key="1">
    <source>
        <dbReference type="ARBA" id="ARBA00005417"/>
    </source>
</evidence>
<dbReference type="PROSITE" id="PS50893">
    <property type="entry name" value="ABC_TRANSPORTER_2"/>
    <property type="match status" value="1"/>
</dbReference>
<keyword evidence="8" id="KW-1185">Reference proteome</keyword>
<dbReference type="OrthoDB" id="87732at2157"/>
<dbReference type="PANTHER" id="PTHR43335">
    <property type="entry name" value="ABC TRANSPORTER, ATP-BINDING PROTEIN"/>
    <property type="match status" value="1"/>
</dbReference>
<proteinExistence type="inferred from homology"/>
<dbReference type="CDD" id="cd03230">
    <property type="entry name" value="ABC_DR_subfamily_A"/>
    <property type="match status" value="1"/>
</dbReference>
<dbReference type="Gene3D" id="3.40.50.300">
    <property type="entry name" value="P-loop containing nucleotide triphosphate hydrolases"/>
    <property type="match status" value="1"/>
</dbReference>
<evidence type="ECO:0000256" key="3">
    <source>
        <dbReference type="ARBA" id="ARBA00022741"/>
    </source>
</evidence>
<dbReference type="Pfam" id="PF00005">
    <property type="entry name" value="ABC_tran"/>
    <property type="match status" value="1"/>
</dbReference>
<dbReference type="InterPro" id="IPR003593">
    <property type="entry name" value="AAA+_ATPase"/>
</dbReference>
<dbReference type="InterPro" id="IPR025302">
    <property type="entry name" value="DrrA1/2-like_C"/>
</dbReference>
<protein>
    <submittedName>
        <fullName evidence="6">ABC transporter ATP-binding protein</fullName>
    </submittedName>
    <submittedName>
        <fullName evidence="7">ABC-2 type transport system ATP-binding protein</fullName>
    </submittedName>
</protein>
<dbReference type="PROSITE" id="PS00211">
    <property type="entry name" value="ABC_TRANSPORTER_1"/>
    <property type="match status" value="1"/>
</dbReference>
<reference evidence="7 8" key="2">
    <citation type="submission" date="2017-01" db="EMBL/GenBank/DDBJ databases">
        <authorList>
            <person name="Mah S.A."/>
            <person name="Swanson W.J."/>
            <person name="Moy G.W."/>
            <person name="Vacquier V.D."/>
        </authorList>
    </citation>
    <scope>NUCLEOTIDE SEQUENCE [LARGE SCALE GENOMIC DNA]</scope>
    <source>
        <strain evidence="7 8">CGMCC 1.8909</strain>
    </source>
</reference>
<evidence type="ECO:0000313" key="9">
    <source>
        <dbReference type="Proteomes" id="UP000187321"/>
    </source>
</evidence>
<evidence type="ECO:0000313" key="8">
    <source>
        <dbReference type="Proteomes" id="UP000185687"/>
    </source>
</evidence>
<comment type="similarity">
    <text evidence="1">Belongs to the ABC transporter superfamily.</text>
</comment>
<reference evidence="6 9" key="1">
    <citation type="submission" date="2017-01" db="EMBL/GenBank/DDBJ databases">
        <title>Complete genome sequence of Haloterrigena daqingensis type strain (JX313T).</title>
        <authorList>
            <person name="Shuang W."/>
        </authorList>
    </citation>
    <scope>NUCLEOTIDE SEQUENCE [LARGE SCALE GENOMIC DNA]</scope>
    <source>
        <strain evidence="6 9">JX313</strain>
    </source>
</reference>
<dbReference type="InterPro" id="IPR003439">
    <property type="entry name" value="ABC_transporter-like_ATP-bd"/>
</dbReference>
<dbReference type="GeneID" id="30956850"/>
<dbReference type="KEGG" id="hda:BB347_12865"/>
<gene>
    <name evidence="6" type="ORF">BB347_12865</name>
    <name evidence="7" type="ORF">SAMN05421809_3512</name>
</gene>
<feature type="domain" description="ABC transporter" evidence="5">
    <location>
        <begin position="4"/>
        <end position="229"/>
    </location>
</feature>
<name>A0A1N7FUA2_9EURY</name>
<dbReference type="InterPro" id="IPR027417">
    <property type="entry name" value="P-loop_NTPase"/>
</dbReference>
<dbReference type="EMBL" id="CP019327">
    <property type="protein sequence ID" value="APX97429.1"/>
    <property type="molecule type" value="Genomic_DNA"/>
</dbReference>